<proteinExistence type="predicted"/>
<accession>A0A382MCH3</accession>
<sequence length="81" mass="8571">MAWATVAGSNSIWQYNDAATASDTYSDAKGTITSGVRSFTLPGGTEQKTYISCRKTDETSSGSGNDGLRGELSKTYFDAQS</sequence>
<feature type="region of interest" description="Disordered" evidence="1">
    <location>
        <begin position="53"/>
        <end position="81"/>
    </location>
</feature>
<evidence type="ECO:0000256" key="1">
    <source>
        <dbReference type="SAM" id="MobiDB-lite"/>
    </source>
</evidence>
<organism evidence="2">
    <name type="scientific">marine metagenome</name>
    <dbReference type="NCBI Taxonomy" id="408172"/>
    <lineage>
        <taxon>unclassified sequences</taxon>
        <taxon>metagenomes</taxon>
        <taxon>ecological metagenomes</taxon>
    </lineage>
</organism>
<dbReference type="EMBL" id="UINC01092776">
    <property type="protein sequence ID" value="SVC46644.1"/>
    <property type="molecule type" value="Genomic_DNA"/>
</dbReference>
<reference evidence="2" key="1">
    <citation type="submission" date="2018-05" db="EMBL/GenBank/DDBJ databases">
        <authorList>
            <person name="Lanie J.A."/>
            <person name="Ng W.-L."/>
            <person name="Kazmierczak K.M."/>
            <person name="Andrzejewski T.M."/>
            <person name="Davidsen T.M."/>
            <person name="Wayne K.J."/>
            <person name="Tettelin H."/>
            <person name="Glass J.I."/>
            <person name="Rusch D."/>
            <person name="Podicherti R."/>
            <person name="Tsui H.-C.T."/>
            <person name="Winkler M.E."/>
        </authorList>
    </citation>
    <scope>NUCLEOTIDE SEQUENCE</scope>
</reference>
<gene>
    <name evidence="2" type="ORF">METZ01_LOCUS299498</name>
</gene>
<dbReference type="AlphaFoldDB" id="A0A382MCH3"/>
<name>A0A382MCH3_9ZZZZ</name>
<protein>
    <submittedName>
        <fullName evidence="2">Uncharacterized protein</fullName>
    </submittedName>
</protein>
<evidence type="ECO:0000313" key="2">
    <source>
        <dbReference type="EMBL" id="SVC46644.1"/>
    </source>
</evidence>